<comment type="caution">
    <text evidence="11">The sequence shown here is derived from an EMBL/GenBank/DDBJ whole genome shotgun (WGS) entry which is preliminary data.</text>
</comment>
<evidence type="ECO:0000256" key="2">
    <source>
        <dbReference type="ARBA" id="ARBA00022448"/>
    </source>
</evidence>
<evidence type="ECO:0000256" key="3">
    <source>
        <dbReference type="ARBA" id="ARBA00022475"/>
    </source>
</evidence>
<evidence type="ECO:0000256" key="4">
    <source>
        <dbReference type="ARBA" id="ARBA00022519"/>
    </source>
</evidence>
<feature type="transmembrane region" description="Helical" evidence="9">
    <location>
        <begin position="134"/>
        <end position="153"/>
    </location>
</feature>
<gene>
    <name evidence="11" type="ORF">FHS88_003305</name>
</gene>
<keyword evidence="5 9" id="KW-0812">Transmembrane</keyword>
<dbReference type="AlphaFoldDB" id="A0A840YAZ9"/>
<evidence type="ECO:0000256" key="9">
    <source>
        <dbReference type="RuleBase" id="RU369079"/>
    </source>
</evidence>
<dbReference type="RefSeq" id="WP_184486549.1">
    <property type="nucleotide sequence ID" value="NZ_JAAEDJ010000019.1"/>
</dbReference>
<feature type="transmembrane region" description="Helical" evidence="9">
    <location>
        <begin position="20"/>
        <end position="41"/>
    </location>
</feature>
<keyword evidence="6 9" id="KW-1133">Transmembrane helix</keyword>
<evidence type="ECO:0000256" key="1">
    <source>
        <dbReference type="ARBA" id="ARBA00004429"/>
    </source>
</evidence>
<dbReference type="Proteomes" id="UP000562254">
    <property type="component" value="Unassembled WGS sequence"/>
</dbReference>
<comment type="subcellular location">
    <subcellularLocation>
        <location evidence="1 9">Cell inner membrane</location>
        <topology evidence="1 9">Multi-pass membrane protein</topology>
    </subcellularLocation>
</comment>
<dbReference type="EMBL" id="JACIJE010000010">
    <property type="protein sequence ID" value="MBB5691153.1"/>
    <property type="molecule type" value="Genomic_DNA"/>
</dbReference>
<evidence type="ECO:0000256" key="6">
    <source>
        <dbReference type="ARBA" id="ARBA00022989"/>
    </source>
</evidence>
<keyword evidence="12" id="KW-1185">Reference proteome</keyword>
<evidence type="ECO:0000313" key="11">
    <source>
        <dbReference type="EMBL" id="MBB5691153.1"/>
    </source>
</evidence>
<feature type="transmembrane region" description="Helical" evidence="9">
    <location>
        <begin position="61"/>
        <end position="82"/>
    </location>
</feature>
<comment type="subunit">
    <text evidence="9">The complex comprises the extracytoplasmic solute receptor protein and the two transmembrane proteins.</text>
</comment>
<accession>A0A840YAZ9</accession>
<comment type="function">
    <text evidence="9">Part of the tripartite ATP-independent periplasmic (TRAP) transport system.</text>
</comment>
<dbReference type="PANTHER" id="PTHR35011:SF2">
    <property type="entry name" value="2,3-DIKETO-L-GULONATE TRAP TRANSPORTER SMALL PERMEASE PROTEIN YIAM"/>
    <property type="match status" value="1"/>
</dbReference>
<organism evidence="11 12">
    <name type="scientific">Neoroseomonas alkaliterrae</name>
    <dbReference type="NCBI Taxonomy" id="1452450"/>
    <lineage>
        <taxon>Bacteria</taxon>
        <taxon>Pseudomonadati</taxon>
        <taxon>Pseudomonadota</taxon>
        <taxon>Alphaproteobacteria</taxon>
        <taxon>Acetobacterales</taxon>
        <taxon>Acetobacteraceae</taxon>
        <taxon>Neoroseomonas</taxon>
    </lineage>
</organism>
<dbReference type="InterPro" id="IPR007387">
    <property type="entry name" value="TRAP_DctQ"/>
</dbReference>
<evidence type="ECO:0000256" key="7">
    <source>
        <dbReference type="ARBA" id="ARBA00023136"/>
    </source>
</evidence>
<feature type="transmembrane region" description="Helical" evidence="9">
    <location>
        <begin position="94"/>
        <end position="114"/>
    </location>
</feature>
<proteinExistence type="inferred from homology"/>
<evidence type="ECO:0000256" key="5">
    <source>
        <dbReference type="ARBA" id="ARBA00022692"/>
    </source>
</evidence>
<evidence type="ECO:0000259" key="10">
    <source>
        <dbReference type="Pfam" id="PF04290"/>
    </source>
</evidence>
<dbReference type="Pfam" id="PF04290">
    <property type="entry name" value="DctQ"/>
    <property type="match status" value="1"/>
</dbReference>
<dbReference type="GO" id="GO:0015740">
    <property type="term" value="P:C4-dicarboxylate transport"/>
    <property type="evidence" value="ECO:0007669"/>
    <property type="project" value="TreeGrafter"/>
</dbReference>
<dbReference type="InterPro" id="IPR055348">
    <property type="entry name" value="DctQ"/>
</dbReference>
<sequence length="169" mass="18992">MPSSAIRGAVRRAAALYARFLSALLAVSVLILVVPVSLQVFSRYTPLLPHYIWTEEMARFLLVWMIMIGAMVGMREGIHFVVDLWPDLRGRARAALDLVSGVCVLAFAAAFVWYGIEFVDFAWFRISELAELPLWLIHLPWPILGATWILFAGEKFVDDLRILFGGDGP</sequence>
<evidence type="ECO:0000313" key="12">
    <source>
        <dbReference type="Proteomes" id="UP000562254"/>
    </source>
</evidence>
<reference evidence="11 12" key="1">
    <citation type="submission" date="2020-08" db="EMBL/GenBank/DDBJ databases">
        <title>Genomic Encyclopedia of Type Strains, Phase IV (KMG-IV): sequencing the most valuable type-strain genomes for metagenomic binning, comparative biology and taxonomic classification.</title>
        <authorList>
            <person name="Goeker M."/>
        </authorList>
    </citation>
    <scope>NUCLEOTIDE SEQUENCE [LARGE SCALE GENOMIC DNA]</scope>
    <source>
        <strain evidence="11 12">DSM 25895</strain>
    </source>
</reference>
<feature type="domain" description="Tripartite ATP-independent periplasmic transporters DctQ component" evidence="10">
    <location>
        <begin position="32"/>
        <end position="161"/>
    </location>
</feature>
<keyword evidence="4 9" id="KW-0997">Cell inner membrane</keyword>
<comment type="similarity">
    <text evidence="8 9">Belongs to the TRAP transporter small permease family.</text>
</comment>
<keyword evidence="2 9" id="KW-0813">Transport</keyword>
<dbReference type="PANTHER" id="PTHR35011">
    <property type="entry name" value="2,3-DIKETO-L-GULONATE TRAP TRANSPORTER SMALL PERMEASE PROTEIN YIAM"/>
    <property type="match status" value="1"/>
</dbReference>
<protein>
    <recommendedName>
        <fullName evidence="9">TRAP transporter small permease protein</fullName>
    </recommendedName>
</protein>
<name>A0A840YAZ9_9PROT</name>
<keyword evidence="3" id="KW-1003">Cell membrane</keyword>
<dbReference type="GO" id="GO:0005886">
    <property type="term" value="C:plasma membrane"/>
    <property type="evidence" value="ECO:0007669"/>
    <property type="project" value="UniProtKB-SubCell"/>
</dbReference>
<keyword evidence="7 9" id="KW-0472">Membrane</keyword>
<dbReference type="GO" id="GO:0022857">
    <property type="term" value="F:transmembrane transporter activity"/>
    <property type="evidence" value="ECO:0007669"/>
    <property type="project" value="UniProtKB-UniRule"/>
</dbReference>
<evidence type="ECO:0000256" key="8">
    <source>
        <dbReference type="ARBA" id="ARBA00038436"/>
    </source>
</evidence>